<proteinExistence type="predicted"/>
<accession>A0A4S8L909</accession>
<dbReference type="OrthoDB" id="3235800at2759"/>
<dbReference type="AlphaFoldDB" id="A0A4S8L909"/>
<protein>
    <recommendedName>
        <fullName evidence="1">DUF6570 domain-containing protein</fullName>
    </recommendedName>
</protein>
<dbReference type="Proteomes" id="UP000297245">
    <property type="component" value="Unassembled WGS sequence"/>
</dbReference>
<dbReference type="EMBL" id="ML179559">
    <property type="protein sequence ID" value="THU85214.1"/>
    <property type="molecule type" value="Genomic_DNA"/>
</dbReference>
<dbReference type="InterPro" id="IPR046700">
    <property type="entry name" value="DUF6570"/>
</dbReference>
<name>A0A4S8L909_DENBC</name>
<evidence type="ECO:0000313" key="2">
    <source>
        <dbReference type="EMBL" id="THU85214.1"/>
    </source>
</evidence>
<evidence type="ECO:0000313" key="3">
    <source>
        <dbReference type="Proteomes" id="UP000297245"/>
    </source>
</evidence>
<evidence type="ECO:0000259" key="1">
    <source>
        <dbReference type="Pfam" id="PF20209"/>
    </source>
</evidence>
<keyword evidence="3" id="KW-1185">Reference proteome</keyword>
<reference evidence="2 3" key="1">
    <citation type="journal article" date="2019" name="Nat. Ecol. Evol.">
        <title>Megaphylogeny resolves global patterns of mushroom evolution.</title>
        <authorList>
            <person name="Varga T."/>
            <person name="Krizsan K."/>
            <person name="Foldi C."/>
            <person name="Dima B."/>
            <person name="Sanchez-Garcia M."/>
            <person name="Sanchez-Ramirez S."/>
            <person name="Szollosi G.J."/>
            <person name="Szarkandi J.G."/>
            <person name="Papp V."/>
            <person name="Albert L."/>
            <person name="Andreopoulos W."/>
            <person name="Angelini C."/>
            <person name="Antonin V."/>
            <person name="Barry K.W."/>
            <person name="Bougher N.L."/>
            <person name="Buchanan P."/>
            <person name="Buyck B."/>
            <person name="Bense V."/>
            <person name="Catcheside P."/>
            <person name="Chovatia M."/>
            <person name="Cooper J."/>
            <person name="Damon W."/>
            <person name="Desjardin D."/>
            <person name="Finy P."/>
            <person name="Geml J."/>
            <person name="Haridas S."/>
            <person name="Hughes K."/>
            <person name="Justo A."/>
            <person name="Karasinski D."/>
            <person name="Kautmanova I."/>
            <person name="Kiss B."/>
            <person name="Kocsube S."/>
            <person name="Kotiranta H."/>
            <person name="LaButti K.M."/>
            <person name="Lechner B.E."/>
            <person name="Liimatainen K."/>
            <person name="Lipzen A."/>
            <person name="Lukacs Z."/>
            <person name="Mihaltcheva S."/>
            <person name="Morgado L.N."/>
            <person name="Niskanen T."/>
            <person name="Noordeloos M.E."/>
            <person name="Ohm R.A."/>
            <person name="Ortiz-Santana B."/>
            <person name="Ovrebo C."/>
            <person name="Racz N."/>
            <person name="Riley R."/>
            <person name="Savchenko A."/>
            <person name="Shiryaev A."/>
            <person name="Soop K."/>
            <person name="Spirin V."/>
            <person name="Szebenyi C."/>
            <person name="Tomsovsky M."/>
            <person name="Tulloss R.E."/>
            <person name="Uehling J."/>
            <person name="Grigoriev I.V."/>
            <person name="Vagvolgyi C."/>
            <person name="Papp T."/>
            <person name="Martin F.M."/>
            <person name="Miettinen O."/>
            <person name="Hibbett D.S."/>
            <person name="Nagy L.G."/>
        </authorList>
    </citation>
    <scope>NUCLEOTIDE SEQUENCE [LARGE SCALE GENOMIC DNA]</scope>
    <source>
        <strain evidence="2 3">CBS 962.96</strain>
    </source>
</reference>
<organism evidence="2 3">
    <name type="scientific">Dendrothele bispora (strain CBS 962.96)</name>
    <dbReference type="NCBI Taxonomy" id="1314807"/>
    <lineage>
        <taxon>Eukaryota</taxon>
        <taxon>Fungi</taxon>
        <taxon>Dikarya</taxon>
        <taxon>Basidiomycota</taxon>
        <taxon>Agaricomycotina</taxon>
        <taxon>Agaricomycetes</taxon>
        <taxon>Agaricomycetidae</taxon>
        <taxon>Agaricales</taxon>
        <taxon>Agaricales incertae sedis</taxon>
        <taxon>Dendrothele</taxon>
    </lineage>
</organism>
<sequence>MIARCRAKCCIIKMKANDNNDSEDLGSDRMPFLQRGMKGNIIVFPQQPSAIASVLPPSLEELAAPICIRFVGSTPPSPEWLRTKTSPLAIRPGKVRKALEWLKKHNRWYRDVEIDYHVLNGIPENGFTLPVDIEHIEPDHDDPGLTSGYDNIQAPNVSPVSGVSNDPQAGFEKVVITDVNIGATANQLRAAAVRHVNKNGGAYLEVAHDAEPASEFDNPSLFPMMYLTLFPYGLGGFEDHQRSVKVSKKRHIKHL</sequence>
<gene>
    <name evidence="2" type="ORF">K435DRAFT_606556</name>
</gene>
<feature type="non-terminal residue" evidence="2">
    <location>
        <position position="255"/>
    </location>
</feature>
<dbReference type="Pfam" id="PF20209">
    <property type="entry name" value="DUF6570"/>
    <property type="match status" value="1"/>
</dbReference>
<feature type="domain" description="DUF6570" evidence="1">
    <location>
        <begin position="1"/>
        <end position="119"/>
    </location>
</feature>